<name>A0A2P8CMT4_9ACTN</name>
<dbReference type="InterPro" id="IPR053465">
    <property type="entry name" value="Sortase_Class_E"/>
</dbReference>
<comment type="caution">
    <text evidence="5">The sequence shown here is derived from an EMBL/GenBank/DDBJ whole genome shotgun (WGS) entry which is preliminary data.</text>
</comment>
<protein>
    <submittedName>
        <fullName evidence="5">Sortase A</fullName>
    </submittedName>
</protein>
<sequence>MVSTSERRSHRGGRRRGGRARGGRRRGPSRRAPTTAGDVVRGVFRTIGELMFTAGLVMLLFAAFQVYGKQFETDKEQDQLAKGLESQWEKGPDSKPLPGSANSRMYIPSLDLDWVVVNGVEQEDIKYSPGHYPYTADAGQKGNYSVAGHRTPGIFWDLDRLRDGDDIVLEDAENFYTYKVVEDEVITPDQMRVVAPDPFADGADPFDKAQRKTADKAMLTLTTCHPKLQNAHRYIVHAELAETRSKDKGMPDNIADMAPEEGAMAEKKGE</sequence>
<keyword evidence="4" id="KW-1133">Transmembrane helix</keyword>
<accession>A0A2P8CMT4</accession>
<feature type="compositionally biased region" description="Basic residues" evidence="3">
    <location>
        <begin position="8"/>
        <end position="29"/>
    </location>
</feature>
<dbReference type="OrthoDB" id="5242879at2"/>
<keyword evidence="1" id="KW-0378">Hydrolase</keyword>
<dbReference type="EMBL" id="PYGA01000035">
    <property type="protein sequence ID" value="PSK86271.1"/>
    <property type="molecule type" value="Genomic_DNA"/>
</dbReference>
<dbReference type="AlphaFoldDB" id="A0A2P8CMT4"/>
<gene>
    <name evidence="5" type="ORF">CLV63_13540</name>
</gene>
<keyword evidence="4" id="KW-0472">Membrane</keyword>
<evidence type="ECO:0000256" key="3">
    <source>
        <dbReference type="SAM" id="MobiDB-lite"/>
    </source>
</evidence>
<feature type="active site" description="Proton donor/acceptor" evidence="2">
    <location>
        <position position="149"/>
    </location>
</feature>
<dbReference type="Pfam" id="PF04203">
    <property type="entry name" value="Sortase"/>
    <property type="match status" value="1"/>
</dbReference>
<dbReference type="RefSeq" id="WP_106586760.1">
    <property type="nucleotide sequence ID" value="NZ_PYGA01000035.1"/>
</dbReference>
<reference evidence="5 6" key="1">
    <citation type="submission" date="2018-03" db="EMBL/GenBank/DDBJ databases">
        <title>Genomic Encyclopedia of Archaeal and Bacterial Type Strains, Phase II (KMG-II): from individual species to whole genera.</title>
        <authorList>
            <person name="Goeker M."/>
        </authorList>
    </citation>
    <scope>NUCLEOTIDE SEQUENCE [LARGE SCALE GENOMIC DNA]</scope>
    <source>
        <strain evidence="5 6">DSM 45312</strain>
    </source>
</reference>
<dbReference type="CDD" id="cd05830">
    <property type="entry name" value="Sortase_E"/>
    <property type="match status" value="1"/>
</dbReference>
<dbReference type="Gene3D" id="2.40.260.10">
    <property type="entry name" value="Sortase"/>
    <property type="match status" value="1"/>
</dbReference>
<organism evidence="5 6">
    <name type="scientific">Murinocardiopsis flavida</name>
    <dbReference type="NCBI Taxonomy" id="645275"/>
    <lineage>
        <taxon>Bacteria</taxon>
        <taxon>Bacillati</taxon>
        <taxon>Actinomycetota</taxon>
        <taxon>Actinomycetes</taxon>
        <taxon>Streptosporangiales</taxon>
        <taxon>Nocardiopsidaceae</taxon>
        <taxon>Murinocardiopsis</taxon>
    </lineage>
</organism>
<feature type="region of interest" description="Disordered" evidence="3">
    <location>
        <begin position="1"/>
        <end position="35"/>
    </location>
</feature>
<dbReference type="InterPro" id="IPR042003">
    <property type="entry name" value="Sortase_E"/>
</dbReference>
<dbReference type="InterPro" id="IPR005754">
    <property type="entry name" value="Sortase"/>
</dbReference>
<proteinExistence type="predicted"/>
<feature type="active site" description="Acyl-thioester intermediate" evidence="2">
    <location>
        <position position="224"/>
    </location>
</feature>
<evidence type="ECO:0000256" key="1">
    <source>
        <dbReference type="ARBA" id="ARBA00022801"/>
    </source>
</evidence>
<dbReference type="NCBIfam" id="NF033747">
    <property type="entry name" value="class_E_sortase"/>
    <property type="match status" value="1"/>
</dbReference>
<evidence type="ECO:0000256" key="4">
    <source>
        <dbReference type="SAM" id="Phobius"/>
    </source>
</evidence>
<dbReference type="SUPFAM" id="SSF63817">
    <property type="entry name" value="Sortase"/>
    <property type="match status" value="1"/>
</dbReference>
<feature type="transmembrane region" description="Helical" evidence="4">
    <location>
        <begin position="50"/>
        <end position="68"/>
    </location>
</feature>
<evidence type="ECO:0000313" key="5">
    <source>
        <dbReference type="EMBL" id="PSK86271.1"/>
    </source>
</evidence>
<evidence type="ECO:0000256" key="2">
    <source>
        <dbReference type="PIRSR" id="PIRSR605754-1"/>
    </source>
</evidence>
<dbReference type="GO" id="GO:0016787">
    <property type="term" value="F:hydrolase activity"/>
    <property type="evidence" value="ECO:0007669"/>
    <property type="project" value="UniProtKB-KW"/>
</dbReference>
<feature type="region of interest" description="Disordered" evidence="3">
    <location>
        <begin position="245"/>
        <end position="270"/>
    </location>
</feature>
<dbReference type="NCBIfam" id="TIGR01076">
    <property type="entry name" value="sortase_fam"/>
    <property type="match status" value="1"/>
</dbReference>
<dbReference type="InterPro" id="IPR023365">
    <property type="entry name" value="Sortase_dom-sf"/>
</dbReference>
<keyword evidence="4" id="KW-0812">Transmembrane</keyword>
<evidence type="ECO:0000313" key="6">
    <source>
        <dbReference type="Proteomes" id="UP000240542"/>
    </source>
</evidence>
<keyword evidence="6" id="KW-1185">Reference proteome</keyword>
<feature type="region of interest" description="Disordered" evidence="3">
    <location>
        <begin position="78"/>
        <end position="102"/>
    </location>
</feature>
<dbReference type="Proteomes" id="UP000240542">
    <property type="component" value="Unassembled WGS sequence"/>
</dbReference>